<feature type="transmembrane region" description="Helical" evidence="5">
    <location>
        <begin position="75"/>
        <end position="94"/>
    </location>
</feature>
<dbReference type="PANTHER" id="PTHR36917">
    <property type="entry name" value="INTRACELLULAR SEPTATION PROTEIN A-RELATED"/>
    <property type="match status" value="1"/>
</dbReference>
<evidence type="ECO:0000256" key="1">
    <source>
        <dbReference type="ARBA" id="ARBA00022475"/>
    </source>
</evidence>
<dbReference type="PANTHER" id="PTHR36917:SF1">
    <property type="entry name" value="INNER MEMBRANE-SPANNING PROTEIN YCIB"/>
    <property type="match status" value="1"/>
</dbReference>
<evidence type="ECO:0000256" key="2">
    <source>
        <dbReference type="ARBA" id="ARBA00022692"/>
    </source>
</evidence>
<comment type="similarity">
    <text evidence="5">Belongs to the YciB family.</text>
</comment>
<proteinExistence type="inferred from homology"/>
<dbReference type="NCBIfam" id="NF001325">
    <property type="entry name" value="PRK00259.1-3"/>
    <property type="match status" value="1"/>
</dbReference>
<evidence type="ECO:0000313" key="7">
    <source>
        <dbReference type="Proteomes" id="UP000095401"/>
    </source>
</evidence>
<keyword evidence="4 5" id="KW-0472">Membrane</keyword>
<sequence length="208" mass="23876">MKLLFDFFPVLLFFLVYKFYASIPPEIIHALNPLLPLTLKAGDHADAIFLATAVAIAASFLQVALYWLRHRRFETMHLVSLALISVFGGATLAFHDPLFIKWKPTILNWLFAAAFLVSHLIGQRTLVERMMSHAITVPAAIWRRLNMGWIIFFIISGALNIWVAYRFSQETWVDFKMFGMLGLSMIFIIAQAFYLARFMQDTPADEEI</sequence>
<keyword evidence="1 5" id="KW-1003">Cell membrane</keyword>
<protein>
    <recommendedName>
        <fullName evidence="5">Inner membrane-spanning protein YciB</fullName>
    </recommendedName>
</protein>
<keyword evidence="2 5" id="KW-0812">Transmembrane</keyword>
<comment type="subcellular location">
    <subcellularLocation>
        <location evidence="5">Cell inner membrane</location>
        <topology evidence="5">Multi-pass membrane protein</topology>
    </subcellularLocation>
</comment>
<dbReference type="AlphaFoldDB" id="A0A1D8IMB7"/>
<comment type="function">
    <text evidence="5">Plays a role in cell envelope biogenesis, maintenance of cell envelope integrity and membrane homeostasis.</text>
</comment>
<dbReference type="KEGG" id="aprs:BI364_06250"/>
<evidence type="ECO:0000256" key="5">
    <source>
        <dbReference type="HAMAP-Rule" id="MF_00189"/>
    </source>
</evidence>
<organism evidence="6 7">
    <name type="scientific">Acidihalobacter yilgarnensis</name>
    <dbReference type="NCBI Taxonomy" id="2819280"/>
    <lineage>
        <taxon>Bacteria</taxon>
        <taxon>Pseudomonadati</taxon>
        <taxon>Pseudomonadota</taxon>
        <taxon>Gammaproteobacteria</taxon>
        <taxon>Chromatiales</taxon>
        <taxon>Ectothiorhodospiraceae</taxon>
        <taxon>Acidihalobacter</taxon>
    </lineage>
</organism>
<gene>
    <name evidence="5" type="primary">yciB</name>
    <name evidence="6" type="ORF">BI364_06250</name>
</gene>
<keyword evidence="3 5" id="KW-1133">Transmembrane helix</keyword>
<feature type="transmembrane region" description="Helical" evidence="5">
    <location>
        <begin position="177"/>
        <end position="196"/>
    </location>
</feature>
<feature type="transmembrane region" description="Helical" evidence="5">
    <location>
        <begin position="147"/>
        <end position="165"/>
    </location>
</feature>
<dbReference type="GO" id="GO:0005886">
    <property type="term" value="C:plasma membrane"/>
    <property type="evidence" value="ECO:0007669"/>
    <property type="project" value="UniProtKB-SubCell"/>
</dbReference>
<keyword evidence="7" id="KW-1185">Reference proteome</keyword>
<dbReference type="Pfam" id="PF04279">
    <property type="entry name" value="IspA"/>
    <property type="match status" value="1"/>
</dbReference>
<feature type="transmembrane region" description="Helical" evidence="5">
    <location>
        <begin position="106"/>
        <end position="127"/>
    </location>
</feature>
<evidence type="ECO:0000256" key="3">
    <source>
        <dbReference type="ARBA" id="ARBA00022989"/>
    </source>
</evidence>
<evidence type="ECO:0000313" key="6">
    <source>
        <dbReference type="EMBL" id="AOU97612.1"/>
    </source>
</evidence>
<dbReference type="RefSeq" id="WP_070077997.1">
    <property type="nucleotide sequence ID" value="NZ_CP017415.1"/>
</dbReference>
<reference evidence="7" key="1">
    <citation type="submission" date="2016-09" db="EMBL/GenBank/DDBJ databases">
        <title>Acidihalobacter prosperus F5.</title>
        <authorList>
            <person name="Khaleque H.N."/>
            <person name="Ramsay J.P."/>
            <person name="Kaksonen A.H."/>
            <person name="Boxall N.J."/>
            <person name="Watkin E.L.J."/>
        </authorList>
    </citation>
    <scope>NUCLEOTIDE SEQUENCE [LARGE SCALE GENOMIC DNA]</scope>
    <source>
        <strain evidence="7">F5</strain>
    </source>
</reference>
<dbReference type="EMBL" id="CP017415">
    <property type="protein sequence ID" value="AOU97612.1"/>
    <property type="molecule type" value="Genomic_DNA"/>
</dbReference>
<dbReference type="Proteomes" id="UP000095401">
    <property type="component" value="Chromosome"/>
</dbReference>
<dbReference type="HAMAP" id="MF_00189">
    <property type="entry name" value="YciB"/>
    <property type="match status" value="1"/>
</dbReference>
<accession>A0A1D8IMB7</accession>
<evidence type="ECO:0000256" key="4">
    <source>
        <dbReference type="ARBA" id="ARBA00023136"/>
    </source>
</evidence>
<keyword evidence="5" id="KW-0997">Cell inner membrane</keyword>
<feature type="transmembrane region" description="Helical" evidence="5">
    <location>
        <begin position="45"/>
        <end position="68"/>
    </location>
</feature>
<name>A0A1D8IMB7_9GAMM</name>
<dbReference type="InterPro" id="IPR006008">
    <property type="entry name" value="YciB"/>
</dbReference>